<keyword evidence="4" id="KW-1185">Reference proteome</keyword>
<reference evidence="3" key="1">
    <citation type="submission" date="2021-10" db="EMBL/GenBank/DDBJ databases">
        <authorList>
            <person name="Piombo E."/>
        </authorList>
    </citation>
    <scope>NUCLEOTIDE SEQUENCE</scope>
</reference>
<name>A0A9N9YWC0_9HYPO</name>
<comment type="caution">
    <text evidence="3">The sequence shown here is derived from an EMBL/GenBank/DDBJ whole genome shotgun (WGS) entry which is preliminary data.</text>
</comment>
<dbReference type="OrthoDB" id="191139at2759"/>
<dbReference type="InterPro" id="IPR002347">
    <property type="entry name" value="SDR_fam"/>
</dbReference>
<dbReference type="Proteomes" id="UP000696573">
    <property type="component" value="Unassembled WGS sequence"/>
</dbReference>
<dbReference type="PRINTS" id="PR00081">
    <property type="entry name" value="GDHRDH"/>
</dbReference>
<dbReference type="InterPro" id="IPR036291">
    <property type="entry name" value="NAD(P)-bd_dom_sf"/>
</dbReference>
<evidence type="ECO:0000313" key="3">
    <source>
        <dbReference type="EMBL" id="CAH0036496.1"/>
    </source>
</evidence>
<feature type="non-terminal residue" evidence="3">
    <location>
        <position position="1"/>
    </location>
</feature>
<dbReference type="EMBL" id="CABFNQ020000758">
    <property type="protein sequence ID" value="CAH0036496.1"/>
    <property type="molecule type" value="Genomic_DNA"/>
</dbReference>
<dbReference type="Gene3D" id="3.40.50.720">
    <property type="entry name" value="NAD(P)-binding Rossmann-like Domain"/>
    <property type="match status" value="1"/>
</dbReference>
<dbReference type="AlphaFoldDB" id="A0A9N9YWC0"/>
<sequence>MLSKINFQLERDVPELTGKVLLVIGGTKGLGAGAVSLLAKRNPAKIYITGRDEAAAQRVINQAQEYGSQSEITFLSCDQTSLESVQQAADAFLAKESRLDVLMANAGIMAAPPGLTKDGYEMHFGVNHLAHALLIQKLFPVLEETANVHGDARVIMLSSLGFVLAPFSQGIVFGDLKKEQDYMFLGPLQRYGQSKLANMLYGRELARRYPKVTTIVIHPGEVKTSLVLNLSGISRYVIYLGTYLKDLPFSLEQFLSVEQGPWNQVWAVGAPKDTVAAGEIYEPVGVPMTAYSSFRLNDKLAAMLWSWTEGELKKWSDSLSIESL</sequence>
<dbReference type="PANTHER" id="PTHR24320">
    <property type="entry name" value="RETINOL DEHYDROGENASE"/>
    <property type="match status" value="1"/>
</dbReference>
<protein>
    <submittedName>
        <fullName evidence="3">Uncharacterized protein</fullName>
    </submittedName>
</protein>
<comment type="similarity">
    <text evidence="1">Belongs to the short-chain dehydrogenases/reductases (SDR) family.</text>
</comment>
<evidence type="ECO:0000256" key="1">
    <source>
        <dbReference type="ARBA" id="ARBA00006484"/>
    </source>
</evidence>
<dbReference type="PANTHER" id="PTHR24320:SF154">
    <property type="entry name" value="OXIDOREDUCTASE, SHORT-CHAIN DEHYDROGENASE_REDUCTASE FAMILY (AFU_ORTHOLOGUE AFUA_2G04560)"/>
    <property type="match status" value="1"/>
</dbReference>
<dbReference type="GO" id="GO:0016491">
    <property type="term" value="F:oxidoreductase activity"/>
    <property type="evidence" value="ECO:0007669"/>
    <property type="project" value="UniProtKB-KW"/>
</dbReference>
<dbReference type="Pfam" id="PF00106">
    <property type="entry name" value="adh_short"/>
    <property type="match status" value="1"/>
</dbReference>
<accession>A0A9N9YWC0</accession>
<organism evidence="3 4">
    <name type="scientific">Clonostachys rhizophaga</name>
    <dbReference type="NCBI Taxonomy" id="160324"/>
    <lineage>
        <taxon>Eukaryota</taxon>
        <taxon>Fungi</taxon>
        <taxon>Dikarya</taxon>
        <taxon>Ascomycota</taxon>
        <taxon>Pezizomycotina</taxon>
        <taxon>Sordariomycetes</taxon>
        <taxon>Hypocreomycetidae</taxon>
        <taxon>Hypocreales</taxon>
        <taxon>Bionectriaceae</taxon>
        <taxon>Clonostachys</taxon>
    </lineage>
</organism>
<evidence type="ECO:0000256" key="2">
    <source>
        <dbReference type="ARBA" id="ARBA00023002"/>
    </source>
</evidence>
<gene>
    <name evidence="3" type="ORF">CRHIZ90672A_00010452</name>
</gene>
<keyword evidence="2" id="KW-0560">Oxidoreductase</keyword>
<dbReference type="SUPFAM" id="SSF51735">
    <property type="entry name" value="NAD(P)-binding Rossmann-fold domains"/>
    <property type="match status" value="1"/>
</dbReference>
<evidence type="ECO:0000313" key="4">
    <source>
        <dbReference type="Proteomes" id="UP000696573"/>
    </source>
</evidence>
<proteinExistence type="inferred from homology"/>